<dbReference type="InterPro" id="IPR049452">
    <property type="entry name" value="Anoctamin_TM"/>
</dbReference>
<evidence type="ECO:0000259" key="7">
    <source>
        <dbReference type="Pfam" id="PF04547"/>
    </source>
</evidence>
<comment type="similarity">
    <text evidence="2 6">Belongs to the anoctamin family.</text>
</comment>
<dbReference type="Pfam" id="PF04547">
    <property type="entry name" value="Anoctamin"/>
    <property type="match status" value="1"/>
</dbReference>
<feature type="non-terminal residue" evidence="8">
    <location>
        <position position="138"/>
    </location>
</feature>
<sequence length="138" mass="16251">HNWLEIRLSARKFVCMYQRPVAERARDIGVWMTIMDIMTQIAVISNAFQLAFTSEFLPRFLYRLTVDNTLTGYLNFTLSSPPTELIHTLNKCKYHSFHDTNGKISVFHWRLIALRLLFIVCYEHIVLVAQFGFQRIIP</sequence>
<feature type="non-terminal residue" evidence="8">
    <location>
        <position position="1"/>
    </location>
</feature>
<dbReference type="GO" id="GO:0005886">
    <property type="term" value="C:plasma membrane"/>
    <property type="evidence" value="ECO:0007669"/>
    <property type="project" value="TreeGrafter"/>
</dbReference>
<dbReference type="PANTHER" id="PTHR12308:SF84">
    <property type="entry name" value="ANOCTAMIN"/>
    <property type="match status" value="1"/>
</dbReference>
<organism evidence="8">
    <name type="scientific">Callorhinchus milii</name>
    <name type="common">Ghost shark</name>
    <dbReference type="NCBI Taxonomy" id="7868"/>
    <lineage>
        <taxon>Eukaryota</taxon>
        <taxon>Metazoa</taxon>
        <taxon>Chordata</taxon>
        <taxon>Craniata</taxon>
        <taxon>Vertebrata</taxon>
        <taxon>Chondrichthyes</taxon>
        <taxon>Holocephali</taxon>
        <taxon>Chimaeriformes</taxon>
        <taxon>Callorhinchidae</taxon>
        <taxon>Callorhinchus</taxon>
    </lineage>
</organism>
<evidence type="ECO:0000256" key="4">
    <source>
        <dbReference type="ARBA" id="ARBA00022989"/>
    </source>
</evidence>
<keyword evidence="4 6" id="KW-1133">Transmembrane helix</keyword>
<dbReference type="GO" id="GO:0005254">
    <property type="term" value="F:chloride channel activity"/>
    <property type="evidence" value="ECO:0007669"/>
    <property type="project" value="TreeGrafter"/>
</dbReference>
<evidence type="ECO:0000256" key="2">
    <source>
        <dbReference type="ARBA" id="ARBA00009671"/>
    </source>
</evidence>
<evidence type="ECO:0000256" key="6">
    <source>
        <dbReference type="RuleBase" id="RU280814"/>
    </source>
</evidence>
<name>V9LK05_CALMI</name>
<protein>
    <recommendedName>
        <fullName evidence="6">Anoctamin</fullName>
    </recommendedName>
</protein>
<dbReference type="PANTHER" id="PTHR12308">
    <property type="entry name" value="ANOCTAMIN"/>
    <property type="match status" value="1"/>
</dbReference>
<dbReference type="AlphaFoldDB" id="V9LK05"/>
<comment type="caution">
    <text evidence="6">Lacks conserved residue(s) required for the propagation of feature annotation.</text>
</comment>
<evidence type="ECO:0000256" key="3">
    <source>
        <dbReference type="ARBA" id="ARBA00022692"/>
    </source>
</evidence>
<dbReference type="InterPro" id="IPR007632">
    <property type="entry name" value="Anoctamin"/>
</dbReference>
<keyword evidence="5 6" id="KW-0472">Membrane</keyword>
<accession>V9LK05</accession>
<dbReference type="EMBL" id="JW881250">
    <property type="protein sequence ID" value="AFP13767.1"/>
    <property type="molecule type" value="mRNA"/>
</dbReference>
<evidence type="ECO:0000256" key="1">
    <source>
        <dbReference type="ARBA" id="ARBA00004141"/>
    </source>
</evidence>
<feature type="transmembrane region" description="Helical" evidence="6">
    <location>
        <begin position="112"/>
        <end position="133"/>
    </location>
</feature>
<evidence type="ECO:0000313" key="8">
    <source>
        <dbReference type="EMBL" id="AFP13767.1"/>
    </source>
</evidence>
<comment type="subcellular location">
    <subcellularLocation>
        <location evidence="1 6">Membrane</location>
        <topology evidence="1 6">Multi-pass membrane protein</topology>
    </subcellularLocation>
</comment>
<evidence type="ECO:0000256" key="5">
    <source>
        <dbReference type="ARBA" id="ARBA00023136"/>
    </source>
</evidence>
<reference evidence="8" key="1">
    <citation type="journal article" date="2014" name="Nature">
        <title>Elephant shark genome provides unique insights into gnathostome evolution.</title>
        <authorList>
            <consortium name="International Elephant Shark Genome Sequencing Consortium"/>
            <person name="Venkatesh B."/>
            <person name="Lee A.P."/>
            <person name="Ravi V."/>
            <person name="Maurya A.K."/>
            <person name="Lian M.M."/>
            <person name="Swann J.B."/>
            <person name="Ohta Y."/>
            <person name="Flajnik M.F."/>
            <person name="Sutoh Y."/>
            <person name="Kasahara M."/>
            <person name="Hoon S."/>
            <person name="Gangu V."/>
            <person name="Roy S.W."/>
            <person name="Irimia M."/>
            <person name="Korzh V."/>
            <person name="Kondrychyn I."/>
            <person name="Lim Z.W."/>
            <person name="Tay B.H."/>
            <person name="Tohari S."/>
            <person name="Kong K.W."/>
            <person name="Ho S."/>
            <person name="Lorente-Galdos B."/>
            <person name="Quilez J."/>
            <person name="Marques-Bonet T."/>
            <person name="Raney B.J."/>
            <person name="Ingham P.W."/>
            <person name="Tay A."/>
            <person name="Hillier L.W."/>
            <person name="Minx P."/>
            <person name="Boehm T."/>
            <person name="Wilson R.K."/>
            <person name="Brenner S."/>
            <person name="Warren W.C."/>
        </authorList>
    </citation>
    <scope>NUCLEOTIDE SEQUENCE</scope>
    <source>
        <tissue evidence="8">Heart</tissue>
    </source>
</reference>
<proteinExistence type="evidence at transcript level"/>
<keyword evidence="3 6" id="KW-0812">Transmembrane</keyword>
<feature type="domain" description="Anoctamin transmembrane" evidence="7">
    <location>
        <begin position="2"/>
        <end position="138"/>
    </location>
</feature>